<comment type="caution">
    <text evidence="2">The sequence shown here is derived from an EMBL/GenBank/DDBJ whole genome shotgun (WGS) entry which is preliminary data.</text>
</comment>
<evidence type="ECO:0000313" key="3">
    <source>
        <dbReference type="Proteomes" id="UP000036471"/>
    </source>
</evidence>
<evidence type="ECO:0008006" key="4">
    <source>
        <dbReference type="Google" id="ProtNLM"/>
    </source>
</evidence>
<sequence length="63" mass="6995">MMPREFLDALTPSWPSGEVILIVVAILAYWVGSIGLMAWAVCSERQAEATLALRYRGGAEDRR</sequence>
<organism evidence="2 3">
    <name type="scientific">Methylobacterium indicum</name>
    <dbReference type="NCBI Taxonomy" id="1775910"/>
    <lineage>
        <taxon>Bacteria</taxon>
        <taxon>Pseudomonadati</taxon>
        <taxon>Pseudomonadota</taxon>
        <taxon>Alphaproteobacteria</taxon>
        <taxon>Hyphomicrobiales</taxon>
        <taxon>Methylobacteriaceae</taxon>
        <taxon>Methylobacterium</taxon>
    </lineage>
</organism>
<name>A0ABR5HEZ4_9HYPH</name>
<keyword evidence="1" id="KW-0472">Membrane</keyword>
<feature type="transmembrane region" description="Helical" evidence="1">
    <location>
        <begin position="20"/>
        <end position="42"/>
    </location>
</feature>
<dbReference type="Proteomes" id="UP000036471">
    <property type="component" value="Unassembled WGS sequence"/>
</dbReference>
<reference evidence="2 3" key="1">
    <citation type="submission" date="2014-11" db="EMBL/GenBank/DDBJ databases">
        <title>Comparative genomics of Methylobacterium species.</title>
        <authorList>
            <person name="Chaudhry V."/>
            <person name="Patil P.B."/>
        </authorList>
    </citation>
    <scope>NUCLEOTIDE SEQUENCE [LARGE SCALE GENOMIC DNA]</scope>
    <source>
        <strain evidence="2 3">SE3.6</strain>
    </source>
</reference>
<keyword evidence="3" id="KW-1185">Reference proteome</keyword>
<keyword evidence="1" id="KW-0812">Transmembrane</keyword>
<evidence type="ECO:0000256" key="1">
    <source>
        <dbReference type="SAM" id="Phobius"/>
    </source>
</evidence>
<protein>
    <recommendedName>
        <fullName evidence="4">ABC transporter permease</fullName>
    </recommendedName>
</protein>
<proteinExistence type="predicted"/>
<keyword evidence="1" id="KW-1133">Transmembrane helix</keyword>
<gene>
    <name evidence="2" type="ORF">QR79_09655</name>
</gene>
<dbReference type="RefSeq" id="WP_048428189.1">
    <property type="nucleotide sequence ID" value="NZ_JTHF01000116.1"/>
</dbReference>
<dbReference type="EMBL" id="JTHG01000066">
    <property type="protein sequence ID" value="KMO25037.1"/>
    <property type="molecule type" value="Genomic_DNA"/>
</dbReference>
<accession>A0ABR5HEZ4</accession>
<evidence type="ECO:0000313" key="2">
    <source>
        <dbReference type="EMBL" id="KMO25037.1"/>
    </source>
</evidence>